<dbReference type="Gene3D" id="1.10.510.10">
    <property type="entry name" value="Transferase(Phosphotransferase) domain 1"/>
    <property type="match status" value="1"/>
</dbReference>
<dbReference type="Pfam" id="PF07714">
    <property type="entry name" value="PK_Tyr_Ser-Thr"/>
    <property type="match status" value="1"/>
</dbReference>
<dbReference type="PROSITE" id="PS00108">
    <property type="entry name" value="PROTEIN_KINASE_ST"/>
    <property type="match status" value="1"/>
</dbReference>
<reference evidence="9" key="2">
    <citation type="journal article" date="2017" name="Nat. Plants">
        <title>The Aegilops tauschii genome reveals multiple impacts of transposons.</title>
        <authorList>
            <person name="Zhao G."/>
            <person name="Zou C."/>
            <person name="Li K."/>
            <person name="Wang K."/>
            <person name="Li T."/>
            <person name="Gao L."/>
            <person name="Zhang X."/>
            <person name="Wang H."/>
            <person name="Yang Z."/>
            <person name="Liu X."/>
            <person name="Jiang W."/>
            <person name="Mao L."/>
            <person name="Kong X."/>
            <person name="Jiao Y."/>
            <person name="Jia J."/>
        </authorList>
    </citation>
    <scope>NUCLEOTIDE SEQUENCE [LARGE SCALE GENOMIC DNA]</scope>
    <source>
        <strain evidence="9">cv. AL8/78</strain>
    </source>
</reference>
<evidence type="ECO:0000256" key="6">
    <source>
        <dbReference type="SAM" id="MobiDB-lite"/>
    </source>
</evidence>
<name>A0A453B3U4_AEGTS</name>
<dbReference type="InterPro" id="IPR011009">
    <property type="entry name" value="Kinase-like_dom_sf"/>
</dbReference>
<dbReference type="Gramene" id="AET2Gv20355700.13">
    <property type="protein sequence ID" value="AET2Gv20355700.13"/>
    <property type="gene ID" value="AET2Gv20355700"/>
</dbReference>
<feature type="region of interest" description="Disordered" evidence="6">
    <location>
        <begin position="1"/>
        <end position="50"/>
    </location>
</feature>
<evidence type="ECO:0000256" key="4">
    <source>
        <dbReference type="ARBA" id="ARBA00022777"/>
    </source>
</evidence>
<evidence type="ECO:0000313" key="9">
    <source>
        <dbReference type="Proteomes" id="UP000015105"/>
    </source>
</evidence>
<sequence length="245" mass="26066">MRSEGVIKAGGRERSSSPWRSLLGGCLGGAAGDHGAKKKPRPRSGGGGGLRRLSFTDLSGAADEDLSISLVGSNLHVFTVAELRAATGEFADDNFLGEGGFGPVYKGFVGGGVKPGLKPQAIAVKLWDPEGAQGHKEWLAEVIFLGQLRHPNLVKLVGYCCEDAHRLLVYEYMPNGSLENHLFVKQVPSALSWSTRLNIAVGAAKGLAFLHDAEKPVIYRDFKGSNILLDSVSPLSGLLISHHTK</sequence>
<reference evidence="8" key="5">
    <citation type="journal article" date="2021" name="G3 (Bethesda)">
        <title>Aegilops tauschii genome assembly Aet v5.0 features greater sequence contiguity and improved annotation.</title>
        <authorList>
            <person name="Wang L."/>
            <person name="Zhu T."/>
            <person name="Rodriguez J.C."/>
            <person name="Deal K.R."/>
            <person name="Dubcovsky J."/>
            <person name="McGuire P.E."/>
            <person name="Lux T."/>
            <person name="Spannagl M."/>
            <person name="Mayer K.F.X."/>
            <person name="Baldrich P."/>
            <person name="Meyers B.C."/>
            <person name="Huo N."/>
            <person name="Gu Y.Q."/>
            <person name="Zhou H."/>
            <person name="Devos K.M."/>
            <person name="Bennetzen J.L."/>
            <person name="Unver T."/>
            <person name="Budak H."/>
            <person name="Gulick P.J."/>
            <person name="Galiba G."/>
            <person name="Kalapos B."/>
            <person name="Nelson D.R."/>
            <person name="Li P."/>
            <person name="You F.M."/>
            <person name="Luo M.C."/>
            <person name="Dvorak J."/>
        </authorList>
    </citation>
    <scope>NUCLEOTIDE SEQUENCE [LARGE SCALE GENOMIC DNA]</scope>
    <source>
        <strain evidence="8">cv. AL8/78</strain>
    </source>
</reference>
<reference evidence="9" key="1">
    <citation type="journal article" date="2014" name="Science">
        <title>Ancient hybridizations among the ancestral genomes of bread wheat.</title>
        <authorList>
            <consortium name="International Wheat Genome Sequencing Consortium,"/>
            <person name="Marcussen T."/>
            <person name="Sandve S.R."/>
            <person name="Heier L."/>
            <person name="Spannagl M."/>
            <person name="Pfeifer M."/>
            <person name="Jakobsen K.S."/>
            <person name="Wulff B.B."/>
            <person name="Steuernagel B."/>
            <person name="Mayer K.F."/>
            <person name="Olsen O.A."/>
        </authorList>
    </citation>
    <scope>NUCLEOTIDE SEQUENCE [LARGE SCALE GENOMIC DNA]</scope>
    <source>
        <strain evidence="9">cv. AL8/78</strain>
    </source>
</reference>
<proteinExistence type="predicted"/>
<dbReference type="InterPro" id="IPR001245">
    <property type="entry name" value="Ser-Thr/Tyr_kinase_cat_dom"/>
</dbReference>
<keyword evidence="4" id="KW-0418">Kinase</keyword>
<dbReference type="EnsemblPlants" id="AET2Gv20355700.13">
    <property type="protein sequence ID" value="AET2Gv20355700.13"/>
    <property type="gene ID" value="AET2Gv20355700"/>
</dbReference>
<accession>A0A453B3U4</accession>
<evidence type="ECO:0000313" key="8">
    <source>
        <dbReference type="EnsemblPlants" id="AET2Gv20355700.13"/>
    </source>
</evidence>
<keyword evidence="9" id="KW-1185">Reference proteome</keyword>
<evidence type="ECO:0000256" key="5">
    <source>
        <dbReference type="ARBA" id="ARBA00022840"/>
    </source>
</evidence>
<reference evidence="8" key="4">
    <citation type="submission" date="2019-03" db="UniProtKB">
        <authorList>
            <consortium name="EnsemblPlants"/>
        </authorList>
    </citation>
    <scope>IDENTIFICATION</scope>
</reference>
<dbReference type="EC" id="2.7.11.1" evidence="1"/>
<keyword evidence="5" id="KW-0067">ATP-binding</keyword>
<keyword evidence="2" id="KW-0808">Transferase</keyword>
<organism evidence="8 9">
    <name type="scientific">Aegilops tauschii subsp. strangulata</name>
    <name type="common">Goatgrass</name>
    <dbReference type="NCBI Taxonomy" id="200361"/>
    <lineage>
        <taxon>Eukaryota</taxon>
        <taxon>Viridiplantae</taxon>
        <taxon>Streptophyta</taxon>
        <taxon>Embryophyta</taxon>
        <taxon>Tracheophyta</taxon>
        <taxon>Spermatophyta</taxon>
        <taxon>Magnoliopsida</taxon>
        <taxon>Liliopsida</taxon>
        <taxon>Poales</taxon>
        <taxon>Poaceae</taxon>
        <taxon>BOP clade</taxon>
        <taxon>Pooideae</taxon>
        <taxon>Triticodae</taxon>
        <taxon>Triticeae</taxon>
        <taxon>Triticinae</taxon>
        <taxon>Aegilops</taxon>
    </lineage>
</organism>
<dbReference type="PANTHER" id="PTHR45621">
    <property type="entry name" value="OS01G0588500 PROTEIN-RELATED"/>
    <property type="match status" value="1"/>
</dbReference>
<feature type="compositionally biased region" description="Basic and acidic residues" evidence="6">
    <location>
        <begin position="1"/>
        <end position="15"/>
    </location>
</feature>
<dbReference type="InterPro" id="IPR000719">
    <property type="entry name" value="Prot_kinase_dom"/>
</dbReference>
<feature type="domain" description="Protein kinase" evidence="7">
    <location>
        <begin position="90"/>
        <end position="245"/>
    </location>
</feature>
<dbReference type="GO" id="GO:0005524">
    <property type="term" value="F:ATP binding"/>
    <property type="evidence" value="ECO:0007669"/>
    <property type="project" value="UniProtKB-KW"/>
</dbReference>
<protein>
    <recommendedName>
        <fullName evidence="1">non-specific serine/threonine protein kinase</fullName>
        <ecNumber evidence="1">2.7.11.1</ecNumber>
    </recommendedName>
</protein>
<evidence type="ECO:0000256" key="3">
    <source>
        <dbReference type="ARBA" id="ARBA00022741"/>
    </source>
</evidence>
<evidence type="ECO:0000256" key="2">
    <source>
        <dbReference type="ARBA" id="ARBA00022679"/>
    </source>
</evidence>
<dbReference type="GO" id="GO:0004674">
    <property type="term" value="F:protein serine/threonine kinase activity"/>
    <property type="evidence" value="ECO:0007669"/>
    <property type="project" value="UniProtKB-EC"/>
</dbReference>
<evidence type="ECO:0000256" key="1">
    <source>
        <dbReference type="ARBA" id="ARBA00012513"/>
    </source>
</evidence>
<dbReference type="InterPro" id="IPR008271">
    <property type="entry name" value="Ser/Thr_kinase_AS"/>
</dbReference>
<reference evidence="8" key="3">
    <citation type="journal article" date="2017" name="Nature">
        <title>Genome sequence of the progenitor of the wheat D genome Aegilops tauschii.</title>
        <authorList>
            <person name="Luo M.C."/>
            <person name="Gu Y.Q."/>
            <person name="Puiu D."/>
            <person name="Wang H."/>
            <person name="Twardziok S.O."/>
            <person name="Deal K.R."/>
            <person name="Huo N."/>
            <person name="Zhu T."/>
            <person name="Wang L."/>
            <person name="Wang Y."/>
            <person name="McGuire P.E."/>
            <person name="Liu S."/>
            <person name="Long H."/>
            <person name="Ramasamy R.K."/>
            <person name="Rodriguez J.C."/>
            <person name="Van S.L."/>
            <person name="Yuan L."/>
            <person name="Wang Z."/>
            <person name="Xia Z."/>
            <person name="Xiao L."/>
            <person name="Anderson O.D."/>
            <person name="Ouyang S."/>
            <person name="Liang Y."/>
            <person name="Zimin A.V."/>
            <person name="Pertea G."/>
            <person name="Qi P."/>
            <person name="Bennetzen J.L."/>
            <person name="Dai X."/>
            <person name="Dawson M.W."/>
            <person name="Muller H.G."/>
            <person name="Kugler K."/>
            <person name="Rivarola-Duarte L."/>
            <person name="Spannagl M."/>
            <person name="Mayer K.F.X."/>
            <person name="Lu F.H."/>
            <person name="Bevan M.W."/>
            <person name="Leroy P."/>
            <person name="Li P."/>
            <person name="You F.M."/>
            <person name="Sun Q."/>
            <person name="Liu Z."/>
            <person name="Lyons E."/>
            <person name="Wicker T."/>
            <person name="Salzberg S.L."/>
            <person name="Devos K.M."/>
            <person name="Dvorak J."/>
        </authorList>
    </citation>
    <scope>NUCLEOTIDE SEQUENCE [LARGE SCALE GENOMIC DNA]</scope>
    <source>
        <strain evidence="8">cv. AL8/78</strain>
    </source>
</reference>
<keyword evidence="3" id="KW-0547">Nucleotide-binding</keyword>
<dbReference type="FunFam" id="3.30.200.20:FF:000228">
    <property type="entry name" value="Serine/threonine-protein kinase BIK1"/>
    <property type="match status" value="1"/>
</dbReference>
<evidence type="ECO:0000259" key="7">
    <source>
        <dbReference type="PROSITE" id="PS50011"/>
    </source>
</evidence>
<dbReference type="Gene3D" id="3.30.200.20">
    <property type="entry name" value="Phosphorylase Kinase, domain 1"/>
    <property type="match status" value="1"/>
</dbReference>
<dbReference type="SUPFAM" id="SSF56112">
    <property type="entry name" value="Protein kinase-like (PK-like)"/>
    <property type="match status" value="1"/>
</dbReference>
<dbReference type="Proteomes" id="UP000015105">
    <property type="component" value="Chromosome 2D"/>
</dbReference>
<dbReference type="AlphaFoldDB" id="A0A453B3U4"/>
<dbReference type="PROSITE" id="PS50011">
    <property type="entry name" value="PROTEIN_KINASE_DOM"/>
    <property type="match status" value="1"/>
</dbReference>
<dbReference type="InterPro" id="IPR050823">
    <property type="entry name" value="Plant_Ser_Thr_Prot_Kinase"/>
</dbReference>